<evidence type="ECO:0000256" key="3">
    <source>
        <dbReference type="ARBA" id="ARBA00023163"/>
    </source>
</evidence>
<evidence type="ECO:0000259" key="5">
    <source>
        <dbReference type="PROSITE" id="PS50995"/>
    </source>
</evidence>
<dbReference type="EMBL" id="JAEDAO010000001">
    <property type="protein sequence ID" value="MBK0392701.1"/>
    <property type="molecule type" value="Genomic_DNA"/>
</dbReference>
<dbReference type="GO" id="GO:0003700">
    <property type="term" value="F:DNA-binding transcription factor activity"/>
    <property type="evidence" value="ECO:0007669"/>
    <property type="project" value="InterPro"/>
</dbReference>
<dbReference type="SUPFAM" id="SSF46785">
    <property type="entry name" value="Winged helix' DNA-binding domain"/>
    <property type="match status" value="1"/>
</dbReference>
<evidence type="ECO:0000313" key="6">
    <source>
        <dbReference type="EMBL" id="MBK0392701.1"/>
    </source>
</evidence>
<dbReference type="Pfam" id="PF12802">
    <property type="entry name" value="MarR_2"/>
    <property type="match status" value="1"/>
</dbReference>
<evidence type="ECO:0000313" key="7">
    <source>
        <dbReference type="Proteomes" id="UP000617041"/>
    </source>
</evidence>
<dbReference type="SMART" id="SM00347">
    <property type="entry name" value="HTH_MARR"/>
    <property type="match status" value="1"/>
</dbReference>
<dbReference type="RefSeq" id="WP_200787621.1">
    <property type="nucleotide sequence ID" value="NZ_JAEDAO010000001.1"/>
</dbReference>
<dbReference type="PROSITE" id="PS50995">
    <property type="entry name" value="HTH_MARR_2"/>
    <property type="match status" value="1"/>
</dbReference>
<proteinExistence type="predicted"/>
<dbReference type="InterPro" id="IPR000835">
    <property type="entry name" value="HTH_MarR-typ"/>
</dbReference>
<evidence type="ECO:0000256" key="4">
    <source>
        <dbReference type="SAM" id="MobiDB-lite"/>
    </source>
</evidence>
<protein>
    <submittedName>
        <fullName evidence="6">Winged helix-turn-helix transcriptional regulator</fullName>
    </submittedName>
</protein>
<dbReference type="GO" id="GO:0003677">
    <property type="term" value="F:DNA binding"/>
    <property type="evidence" value="ECO:0007669"/>
    <property type="project" value="UniProtKB-KW"/>
</dbReference>
<dbReference type="InterPro" id="IPR036390">
    <property type="entry name" value="WH_DNA-bd_sf"/>
</dbReference>
<dbReference type="PRINTS" id="PR00598">
    <property type="entry name" value="HTHMARR"/>
</dbReference>
<organism evidence="6 7">
    <name type="scientific">Ramlibacter algicola</name>
    <dbReference type="NCBI Taxonomy" id="2795217"/>
    <lineage>
        <taxon>Bacteria</taxon>
        <taxon>Pseudomonadati</taxon>
        <taxon>Pseudomonadota</taxon>
        <taxon>Betaproteobacteria</taxon>
        <taxon>Burkholderiales</taxon>
        <taxon>Comamonadaceae</taxon>
        <taxon>Ramlibacter</taxon>
    </lineage>
</organism>
<keyword evidence="7" id="KW-1185">Reference proteome</keyword>
<feature type="region of interest" description="Disordered" evidence="4">
    <location>
        <begin position="154"/>
        <end position="176"/>
    </location>
</feature>
<dbReference type="InterPro" id="IPR036388">
    <property type="entry name" value="WH-like_DNA-bd_sf"/>
</dbReference>
<evidence type="ECO:0000256" key="2">
    <source>
        <dbReference type="ARBA" id="ARBA00023125"/>
    </source>
</evidence>
<comment type="caution">
    <text evidence="6">The sequence shown here is derived from an EMBL/GenBank/DDBJ whole genome shotgun (WGS) entry which is preliminary data.</text>
</comment>
<keyword evidence="2" id="KW-0238">DNA-binding</keyword>
<feature type="domain" description="HTH marR-type" evidence="5">
    <location>
        <begin position="1"/>
        <end position="143"/>
    </location>
</feature>
<dbReference type="PANTHER" id="PTHR42756">
    <property type="entry name" value="TRANSCRIPTIONAL REGULATOR, MARR"/>
    <property type="match status" value="1"/>
</dbReference>
<dbReference type="AlphaFoldDB" id="A0A934Q0R3"/>
<dbReference type="PANTHER" id="PTHR42756:SF1">
    <property type="entry name" value="TRANSCRIPTIONAL REPRESSOR OF EMRAB OPERON"/>
    <property type="match status" value="1"/>
</dbReference>
<dbReference type="Proteomes" id="UP000617041">
    <property type="component" value="Unassembled WGS sequence"/>
</dbReference>
<name>A0A934Q0R3_9BURK</name>
<keyword evidence="3" id="KW-0804">Transcription</keyword>
<accession>A0A934Q0R3</accession>
<sequence>MSLRTPRTHDDLVNYRIKQLQVLGGAPALRICEGQFGLARQEWRLLAALVEHGTSSPTALAENVLMERARASRTLASLVEKHLVTRSADSGDGRRATVCATAEGRLLYARLFPLLTEVNVRLLSVLEDGELQVFEHCLDKLTANARQVLRNLPADAPKADRRSGGSKRVWDRRRIA</sequence>
<dbReference type="Gene3D" id="1.10.10.10">
    <property type="entry name" value="Winged helix-like DNA-binding domain superfamily/Winged helix DNA-binding domain"/>
    <property type="match status" value="1"/>
</dbReference>
<gene>
    <name evidence="6" type="ORF">I8E28_08865</name>
</gene>
<keyword evidence="1" id="KW-0805">Transcription regulation</keyword>
<reference evidence="6" key="1">
    <citation type="submission" date="2020-12" db="EMBL/GenBank/DDBJ databases">
        <title>Ramlibacter sp. nov., isolated from a freshwater alga, Cryptomonas.</title>
        <authorList>
            <person name="Kim H.M."/>
            <person name="Jeon C.O."/>
        </authorList>
    </citation>
    <scope>NUCLEOTIDE SEQUENCE</scope>
    <source>
        <strain evidence="6">CrO1</strain>
    </source>
</reference>
<evidence type="ECO:0000256" key="1">
    <source>
        <dbReference type="ARBA" id="ARBA00023015"/>
    </source>
</evidence>
<feature type="compositionally biased region" description="Basic and acidic residues" evidence="4">
    <location>
        <begin position="157"/>
        <end position="176"/>
    </location>
</feature>